<dbReference type="InterPro" id="IPR036291">
    <property type="entry name" value="NAD(P)-bd_dom_sf"/>
</dbReference>
<protein>
    <submittedName>
        <fullName evidence="2">NAD(P)-binding Rossmann-fold containing protein</fullName>
    </submittedName>
</protein>
<dbReference type="PANTHER" id="PTHR14097">
    <property type="entry name" value="OXIDOREDUCTASE HTATIP2"/>
    <property type="match status" value="1"/>
</dbReference>
<dbReference type="OMA" id="ETWILRP"/>
<dbReference type="GeneID" id="19460270"/>
<reference evidence="2 3" key="1">
    <citation type="journal article" date="2013" name="BMC Genomics">
        <title>Genomics-driven discovery of the pneumocandin biosynthetic gene cluster in the fungus Glarea lozoyensis.</title>
        <authorList>
            <person name="Chen L."/>
            <person name="Yue Q."/>
            <person name="Zhang X."/>
            <person name="Xiang M."/>
            <person name="Wang C."/>
            <person name="Li S."/>
            <person name="Che Y."/>
            <person name="Ortiz-Lopez F.J."/>
            <person name="Bills G.F."/>
            <person name="Liu X."/>
            <person name="An Z."/>
        </authorList>
    </citation>
    <scope>NUCLEOTIDE SEQUENCE [LARGE SCALE GENOMIC DNA]</scope>
    <source>
        <strain evidence="3">ATCC 20868 / MF5171</strain>
    </source>
</reference>
<dbReference type="EMBL" id="KE145371">
    <property type="protein sequence ID" value="EPE25300.1"/>
    <property type="molecule type" value="Genomic_DNA"/>
</dbReference>
<dbReference type="PANTHER" id="PTHR14097:SF9">
    <property type="entry name" value="EPIMERASE, PUTATIVE (AFU_ORTHOLOGUE AFUA_8G07320)-RELATED"/>
    <property type="match status" value="1"/>
</dbReference>
<dbReference type="OrthoDB" id="3535423at2759"/>
<organism evidence="2 3">
    <name type="scientific">Glarea lozoyensis (strain ATCC 20868 / MF5171)</name>
    <dbReference type="NCBI Taxonomy" id="1116229"/>
    <lineage>
        <taxon>Eukaryota</taxon>
        <taxon>Fungi</taxon>
        <taxon>Dikarya</taxon>
        <taxon>Ascomycota</taxon>
        <taxon>Pezizomycotina</taxon>
        <taxon>Leotiomycetes</taxon>
        <taxon>Helotiales</taxon>
        <taxon>Helotiaceae</taxon>
        <taxon>Glarea</taxon>
    </lineage>
</organism>
<evidence type="ECO:0000259" key="1">
    <source>
        <dbReference type="Pfam" id="PF13460"/>
    </source>
</evidence>
<dbReference type="Proteomes" id="UP000016922">
    <property type="component" value="Unassembled WGS sequence"/>
</dbReference>
<dbReference type="KEGG" id="glz:GLAREA_01212"/>
<dbReference type="RefSeq" id="XP_008086619.1">
    <property type="nucleotide sequence ID" value="XM_008088428.1"/>
</dbReference>
<feature type="domain" description="NAD(P)-binding" evidence="1">
    <location>
        <begin position="7"/>
        <end position="198"/>
    </location>
</feature>
<dbReference type="STRING" id="1116229.S3CHJ1"/>
<dbReference type="InterPro" id="IPR016040">
    <property type="entry name" value="NAD(P)-bd_dom"/>
</dbReference>
<name>S3CHJ1_GLAL2</name>
<dbReference type="Pfam" id="PF13460">
    <property type="entry name" value="NAD_binding_10"/>
    <property type="match status" value="1"/>
</dbReference>
<dbReference type="HOGENOM" id="CLU_071330_0_1_1"/>
<evidence type="ECO:0000313" key="3">
    <source>
        <dbReference type="Proteomes" id="UP000016922"/>
    </source>
</evidence>
<keyword evidence="3" id="KW-1185">Reference proteome</keyword>
<dbReference type="Gene3D" id="3.40.50.720">
    <property type="entry name" value="NAD(P)-binding Rossmann-like Domain"/>
    <property type="match status" value="1"/>
</dbReference>
<evidence type="ECO:0000313" key="2">
    <source>
        <dbReference type="EMBL" id="EPE25300.1"/>
    </source>
</evidence>
<gene>
    <name evidence="2" type="ORF">GLAREA_01212</name>
</gene>
<sequence>MKVVLMGATGFVGREVLDQCLKNSSISAVVAVSRSDLQIVDPKLKVSIVDDKDFLKYPDSLLEDIKDADACLWCLGRNPSSEINEARKVCLDYTVTGLQAMTPTTTKDKDWRFRFIYLSGGAAERDQSKVLWFAQEYRHMRGQVENTILSHAKDNQNTLEVVIMRPGFVLAKQTSVRDTVRGLAPSVRVDILARAMIALVFDASGRQVVENNEIRELGA</sequence>
<dbReference type="AlphaFoldDB" id="S3CHJ1"/>
<accession>S3CHJ1</accession>
<proteinExistence type="predicted"/>
<dbReference type="SUPFAM" id="SSF51735">
    <property type="entry name" value="NAD(P)-binding Rossmann-fold domains"/>
    <property type="match status" value="1"/>
</dbReference>
<dbReference type="eggNOG" id="ENOG502SP57">
    <property type="taxonomic scope" value="Eukaryota"/>
</dbReference>